<dbReference type="Proteomes" id="UP000887578">
    <property type="component" value="Unplaced"/>
</dbReference>
<accession>A0A914P9R5</accession>
<protein>
    <submittedName>
        <fullName evidence="2">Uncharacterized protein</fullName>
    </submittedName>
</protein>
<sequence length="292" mass="33538">MASEVEIPVIGYFEERDKNKLEKIMKSVSELQENGIDADWYPREELAGACNTSTLKLAQLKKYHSQTSQNDTLNSIYPNIKIISDKNATERRDEFQRSPTNKNTEKDFMANVWLHVKMPPSFNYTGAIMLNQSSQGLLHTLLRHFDEWAKLILNFQGRINPSLQNQINNIGVSNNKKVAKTLLKKFVETFGDLDDSSLIDLHELEMDIHKYIQNNVTCGNYLGEGCNNNGLQQIYWKIKDLKGNDQILVICVSTQLFPANPDFQDKRKIRTITTVFTKPMSDLKNCLITKLF</sequence>
<keyword evidence="1" id="KW-1185">Reference proteome</keyword>
<name>A0A914P9R5_9BILA</name>
<reference evidence="2" key="1">
    <citation type="submission" date="2022-11" db="UniProtKB">
        <authorList>
            <consortium name="WormBaseParasite"/>
        </authorList>
    </citation>
    <scope>IDENTIFICATION</scope>
</reference>
<dbReference type="AlphaFoldDB" id="A0A914P9R5"/>
<dbReference type="WBParaSite" id="PDA_v2.g11995.t1">
    <property type="protein sequence ID" value="PDA_v2.g11995.t1"/>
    <property type="gene ID" value="PDA_v2.g11995"/>
</dbReference>
<organism evidence="1 2">
    <name type="scientific">Panagrolaimus davidi</name>
    <dbReference type="NCBI Taxonomy" id="227884"/>
    <lineage>
        <taxon>Eukaryota</taxon>
        <taxon>Metazoa</taxon>
        <taxon>Ecdysozoa</taxon>
        <taxon>Nematoda</taxon>
        <taxon>Chromadorea</taxon>
        <taxon>Rhabditida</taxon>
        <taxon>Tylenchina</taxon>
        <taxon>Panagrolaimomorpha</taxon>
        <taxon>Panagrolaimoidea</taxon>
        <taxon>Panagrolaimidae</taxon>
        <taxon>Panagrolaimus</taxon>
    </lineage>
</organism>
<evidence type="ECO:0000313" key="1">
    <source>
        <dbReference type="Proteomes" id="UP000887578"/>
    </source>
</evidence>
<proteinExistence type="predicted"/>
<evidence type="ECO:0000313" key="2">
    <source>
        <dbReference type="WBParaSite" id="PDA_v2.g11995.t1"/>
    </source>
</evidence>